<keyword evidence="1" id="KW-0812">Transmembrane</keyword>
<gene>
    <name evidence="2" type="ORF">C9F01_00055</name>
</gene>
<dbReference type="RefSeq" id="WP_057935469.1">
    <property type="nucleotide sequence ID" value="NZ_PYJU01000007.1"/>
</dbReference>
<name>A0A659MH95_SALET</name>
<feature type="transmembrane region" description="Helical" evidence="1">
    <location>
        <begin position="5"/>
        <end position="22"/>
    </location>
</feature>
<evidence type="ECO:0000256" key="1">
    <source>
        <dbReference type="SAM" id="Phobius"/>
    </source>
</evidence>
<keyword evidence="1" id="KW-0472">Membrane</keyword>
<accession>A0A659MH95</accession>
<evidence type="ECO:0000313" key="3">
    <source>
        <dbReference type="Proteomes" id="UP000297878"/>
    </source>
</evidence>
<proteinExistence type="predicted"/>
<dbReference type="Proteomes" id="UP000297878">
    <property type="component" value="Unassembled WGS sequence"/>
</dbReference>
<reference evidence="2 3" key="1">
    <citation type="submission" date="2018-03" db="EMBL/GenBank/DDBJ databases">
        <title>Non-Typhoidal Salmonella genome sequencing and assembly.</title>
        <authorList>
            <person name="Matchawe C."/>
        </authorList>
    </citation>
    <scope>NUCLEOTIDE SEQUENCE [LARGE SCALE GENOMIC DNA]</scope>
    <source>
        <strain evidence="2 3">100ev</strain>
    </source>
</reference>
<protein>
    <submittedName>
        <fullName evidence="2">Uncharacterized protein</fullName>
    </submittedName>
</protein>
<sequence length="68" mass="7784">MKIVINILFLFISAHVIVYFVAGENDVISNFIAAIEMISIMAFIYSKTKIKSENEEKQSNAKLQKRCE</sequence>
<organism evidence="2 3">
    <name type="scientific">Salmonella enterica subsp. enterica serovar Wernigerode</name>
    <dbReference type="NCBI Taxonomy" id="2565187"/>
    <lineage>
        <taxon>Bacteria</taxon>
        <taxon>Pseudomonadati</taxon>
        <taxon>Pseudomonadota</taxon>
        <taxon>Gammaproteobacteria</taxon>
        <taxon>Enterobacterales</taxon>
        <taxon>Enterobacteriaceae</taxon>
        <taxon>Salmonella</taxon>
    </lineage>
</organism>
<dbReference type="AlphaFoldDB" id="A0A659MH95"/>
<comment type="caution">
    <text evidence="2">The sequence shown here is derived from an EMBL/GenBank/DDBJ whole genome shotgun (WGS) entry which is preliminary data.</text>
</comment>
<keyword evidence="1" id="KW-1133">Transmembrane helix</keyword>
<dbReference type="EMBL" id="PYJU01000007">
    <property type="protein sequence ID" value="TGC38337.1"/>
    <property type="molecule type" value="Genomic_DNA"/>
</dbReference>
<feature type="transmembrane region" description="Helical" evidence="1">
    <location>
        <begin position="28"/>
        <end position="45"/>
    </location>
</feature>
<evidence type="ECO:0000313" key="2">
    <source>
        <dbReference type="EMBL" id="TGC38337.1"/>
    </source>
</evidence>